<protein>
    <submittedName>
        <fullName evidence="2">Uncharacterized protein</fullName>
    </submittedName>
</protein>
<proteinExistence type="predicted"/>
<accession>A0A093UZ55</accession>
<feature type="region of interest" description="Disordered" evidence="1">
    <location>
        <begin position="194"/>
        <end position="221"/>
    </location>
</feature>
<feature type="compositionally biased region" description="Polar residues" evidence="1">
    <location>
        <begin position="316"/>
        <end position="336"/>
    </location>
</feature>
<feature type="region of interest" description="Disordered" evidence="1">
    <location>
        <begin position="315"/>
        <end position="337"/>
    </location>
</feature>
<dbReference type="EMBL" id="JPOX01000024">
    <property type="protein sequence ID" value="KFX45235.1"/>
    <property type="molecule type" value="Genomic_DNA"/>
</dbReference>
<reference evidence="2" key="1">
    <citation type="journal article" date="2014" name="PLoS Genet.">
        <title>Signature Gene Expression Reveals Novel Clues to the Molecular Mechanisms of Dimorphic Transition in Penicillium marneffei.</title>
        <authorList>
            <person name="Yang E."/>
            <person name="Wang G."/>
            <person name="Cai J."/>
            <person name="Woo P.C."/>
            <person name="Lau S.K."/>
            <person name="Yuen K.-Y."/>
            <person name="Chow W.-N."/>
            <person name="Lin X."/>
        </authorList>
    </citation>
    <scope>NUCLEOTIDE SEQUENCE [LARGE SCALE GENOMIC DNA]</scope>
    <source>
        <strain evidence="2">PM1</strain>
    </source>
</reference>
<sequence length="378" mass="43502">MVNPTLREASPYDISSRFNTASPYDTSQLWNAPTPGFPGTPRSPSNFSCASLTRVGLDDWEEGRAYDEQPPVCIHYSIEWKLALNKRFVTRDTEQNLVLAPSAYWNTFLKPKLERLIAQKFSRDQRVRPDDTEMIIAINDRSEHNLTKRFEKTEIEWSLVEDQLMKWGDLFRAGKKLRLIITFYYLGDNQSRLKKGEKRGSSATQRMRGEMEDQLSAERTSGSSSSWRQVYQLMRCRDKTCKQGVHCFEDLVTHKHYPLTQHHLASLRDFVDNDGTLRTEDDIPDWFQEQLKAEERVLKTKSKDKDSPIVVPAQPLLSSASATTPAGVPDTSSASTRRCKRLEIPGPRDIALRNYSTANRFVDADDILDWVENYMDHS</sequence>
<gene>
    <name evidence="2" type="ORF">GQ26_0240880</name>
</gene>
<organism evidence="2">
    <name type="scientific">Talaromyces marneffei PM1</name>
    <dbReference type="NCBI Taxonomy" id="1077442"/>
    <lineage>
        <taxon>Eukaryota</taxon>
        <taxon>Fungi</taxon>
        <taxon>Dikarya</taxon>
        <taxon>Ascomycota</taxon>
        <taxon>Pezizomycotina</taxon>
        <taxon>Eurotiomycetes</taxon>
        <taxon>Eurotiomycetidae</taxon>
        <taxon>Eurotiales</taxon>
        <taxon>Trichocomaceae</taxon>
        <taxon>Talaromyces</taxon>
        <taxon>Talaromyces sect. Talaromyces</taxon>
    </lineage>
</organism>
<evidence type="ECO:0000256" key="1">
    <source>
        <dbReference type="SAM" id="MobiDB-lite"/>
    </source>
</evidence>
<dbReference type="HOGENOM" id="CLU_037030_1_0_1"/>
<name>A0A093UZ55_TALMA</name>
<evidence type="ECO:0000313" key="2">
    <source>
        <dbReference type="EMBL" id="KFX45235.1"/>
    </source>
</evidence>
<comment type="caution">
    <text evidence="2">The sequence shown here is derived from an EMBL/GenBank/DDBJ whole genome shotgun (WGS) entry which is preliminary data.</text>
</comment>
<dbReference type="AlphaFoldDB" id="A0A093UZ55"/>